<proteinExistence type="predicted"/>
<sequence length="153" mass="17176">MPILSVITSIINTSLTTSAYPIVWKIAEVAPIPKGKDHPEVANNNRPISLLHLSKVCERVAYNQFVEYLTLKKRLSSKQSGNKRGFSTETLLINITDSMLNAIDQRKVTALVLLDMCKAFDCVNHNLLISKLQDMGGSQSCLQWFSSHLFNRQ</sequence>
<organism evidence="1 2">
    <name type="scientific">Paramuricea clavata</name>
    <name type="common">Red gorgonian</name>
    <name type="synonym">Violescent sea-whip</name>
    <dbReference type="NCBI Taxonomy" id="317549"/>
    <lineage>
        <taxon>Eukaryota</taxon>
        <taxon>Metazoa</taxon>
        <taxon>Cnidaria</taxon>
        <taxon>Anthozoa</taxon>
        <taxon>Octocorallia</taxon>
        <taxon>Malacalcyonacea</taxon>
        <taxon>Plexauridae</taxon>
        <taxon>Paramuricea</taxon>
    </lineage>
</organism>
<comment type="caution">
    <text evidence="1">The sequence shown here is derived from an EMBL/GenBank/DDBJ whole genome shotgun (WGS) entry which is preliminary data.</text>
</comment>
<name>A0A6S7GY18_PARCT</name>
<dbReference type="PANTHER" id="PTHR33332">
    <property type="entry name" value="REVERSE TRANSCRIPTASE DOMAIN-CONTAINING PROTEIN"/>
    <property type="match status" value="1"/>
</dbReference>
<reference evidence="1" key="1">
    <citation type="submission" date="2020-04" db="EMBL/GenBank/DDBJ databases">
        <authorList>
            <person name="Alioto T."/>
            <person name="Alioto T."/>
            <person name="Gomez Garrido J."/>
        </authorList>
    </citation>
    <scope>NUCLEOTIDE SEQUENCE</scope>
    <source>
        <strain evidence="1">A484AB</strain>
    </source>
</reference>
<dbReference type="EMBL" id="CACRXK020002600">
    <property type="protein sequence ID" value="CAB3995112.1"/>
    <property type="molecule type" value="Genomic_DNA"/>
</dbReference>
<evidence type="ECO:0000313" key="1">
    <source>
        <dbReference type="EMBL" id="CAB3995112.1"/>
    </source>
</evidence>
<accession>A0A6S7GY18</accession>
<dbReference type="Proteomes" id="UP001152795">
    <property type="component" value="Unassembled WGS sequence"/>
</dbReference>
<dbReference type="AlphaFoldDB" id="A0A6S7GY18"/>
<gene>
    <name evidence="1" type="ORF">PACLA_8A015604</name>
</gene>
<keyword evidence="2" id="KW-1185">Reference proteome</keyword>
<evidence type="ECO:0000313" key="2">
    <source>
        <dbReference type="Proteomes" id="UP001152795"/>
    </source>
</evidence>
<protein>
    <submittedName>
        <fullName evidence="1">Uncharacterized protein</fullName>
    </submittedName>
</protein>
<dbReference type="OrthoDB" id="7699669at2759"/>